<accession>A0A096LU66</accession>
<sequence>CSTNEERSYYTGALCGLGFNSLTKEPILPENDIELAFDVKFDVMDIIEINALRMAINSLLCNGPSSTLHLTPERICQLQDDCRDGLTRLFIRSPPREAVAPTNHENYGKWDQVQHSKNSCLQQMSLSVF</sequence>
<dbReference type="Proteomes" id="UP000028760">
    <property type="component" value="Unassembled WGS sequence"/>
</dbReference>
<dbReference type="STRING" id="48698.ENSPFOP00000022707"/>
<dbReference type="Ensembl" id="ENSPFOT00000024726.1">
    <property type="protein sequence ID" value="ENSPFOP00000022707.1"/>
    <property type="gene ID" value="ENSPFOG00000023681.1"/>
</dbReference>
<name>A0A096LU66_POEFO</name>
<evidence type="ECO:0000313" key="1">
    <source>
        <dbReference type="Ensembl" id="ENSPFOP00000022707.1"/>
    </source>
</evidence>
<evidence type="ECO:0000313" key="2">
    <source>
        <dbReference type="Proteomes" id="UP000028760"/>
    </source>
</evidence>
<keyword evidence="2" id="KW-1185">Reference proteome</keyword>
<reference evidence="2" key="1">
    <citation type="submission" date="2013-10" db="EMBL/GenBank/DDBJ databases">
        <authorList>
            <person name="Schartl M."/>
            <person name="Warren W."/>
        </authorList>
    </citation>
    <scope>NUCLEOTIDE SEQUENCE [LARGE SCALE GENOMIC DNA]</scope>
    <source>
        <strain evidence="2">female</strain>
    </source>
</reference>
<dbReference type="AlphaFoldDB" id="A0A096LU66"/>
<organism evidence="1 2">
    <name type="scientific">Poecilia formosa</name>
    <name type="common">Amazon molly</name>
    <name type="synonym">Limia formosa</name>
    <dbReference type="NCBI Taxonomy" id="48698"/>
    <lineage>
        <taxon>Eukaryota</taxon>
        <taxon>Metazoa</taxon>
        <taxon>Chordata</taxon>
        <taxon>Craniata</taxon>
        <taxon>Vertebrata</taxon>
        <taxon>Euteleostomi</taxon>
        <taxon>Actinopterygii</taxon>
        <taxon>Neopterygii</taxon>
        <taxon>Teleostei</taxon>
        <taxon>Neoteleostei</taxon>
        <taxon>Acanthomorphata</taxon>
        <taxon>Ovalentaria</taxon>
        <taxon>Atherinomorphae</taxon>
        <taxon>Cyprinodontiformes</taxon>
        <taxon>Poeciliidae</taxon>
        <taxon>Poeciliinae</taxon>
        <taxon>Poecilia</taxon>
    </lineage>
</organism>
<protein>
    <submittedName>
        <fullName evidence="1">Uncharacterized protein</fullName>
    </submittedName>
</protein>
<reference evidence="1" key="3">
    <citation type="submission" date="2025-09" db="UniProtKB">
        <authorList>
            <consortium name="Ensembl"/>
        </authorList>
    </citation>
    <scope>IDENTIFICATION</scope>
</reference>
<dbReference type="EMBL" id="AYCK01017383">
    <property type="status" value="NOT_ANNOTATED_CDS"/>
    <property type="molecule type" value="Genomic_DNA"/>
</dbReference>
<dbReference type="eggNOG" id="KOG0920">
    <property type="taxonomic scope" value="Eukaryota"/>
</dbReference>
<proteinExistence type="predicted"/>
<reference evidence="1" key="2">
    <citation type="submission" date="2025-08" db="UniProtKB">
        <authorList>
            <consortium name="Ensembl"/>
        </authorList>
    </citation>
    <scope>IDENTIFICATION</scope>
</reference>